<accession>A0A429YVP5</accession>
<feature type="domain" description="DUF6455" evidence="1">
    <location>
        <begin position="7"/>
        <end position="80"/>
    </location>
</feature>
<gene>
    <name evidence="2" type="ORF">EJC49_15675</name>
</gene>
<evidence type="ECO:0000313" key="3">
    <source>
        <dbReference type="Proteomes" id="UP000278398"/>
    </source>
</evidence>
<dbReference type="RefSeq" id="WP_126700875.1">
    <property type="nucleotide sequence ID" value="NZ_RWKW01000055.1"/>
</dbReference>
<dbReference type="EMBL" id="RWKW01000055">
    <property type="protein sequence ID" value="RST85525.1"/>
    <property type="molecule type" value="Genomic_DNA"/>
</dbReference>
<evidence type="ECO:0000313" key="2">
    <source>
        <dbReference type="EMBL" id="RST85525.1"/>
    </source>
</evidence>
<organism evidence="2 3">
    <name type="scientific">Aquibium carbonis</name>
    <dbReference type="NCBI Taxonomy" id="2495581"/>
    <lineage>
        <taxon>Bacteria</taxon>
        <taxon>Pseudomonadati</taxon>
        <taxon>Pseudomonadota</taxon>
        <taxon>Alphaproteobacteria</taxon>
        <taxon>Hyphomicrobiales</taxon>
        <taxon>Phyllobacteriaceae</taxon>
        <taxon>Aquibium</taxon>
    </lineage>
</organism>
<dbReference type="OrthoDB" id="7961152at2"/>
<name>A0A429YVP5_9HYPH</name>
<protein>
    <recommendedName>
        <fullName evidence="1">DUF6455 domain-containing protein</fullName>
    </recommendedName>
</protein>
<reference evidence="2 3" key="1">
    <citation type="submission" date="2018-12" db="EMBL/GenBank/DDBJ databases">
        <title>Mesorhizobium carbonis sp. nov., isolated from coal mine water.</title>
        <authorList>
            <person name="Xin W."/>
            <person name="Xu Z."/>
            <person name="Xiang F."/>
            <person name="Zhang J."/>
            <person name="Xi L."/>
            <person name="Liu J."/>
        </authorList>
    </citation>
    <scope>NUCLEOTIDE SEQUENCE [LARGE SCALE GENOMIC DNA]</scope>
    <source>
        <strain evidence="2 3">B2.3</strain>
    </source>
</reference>
<dbReference type="AlphaFoldDB" id="A0A429YVP5"/>
<comment type="caution">
    <text evidence="2">The sequence shown here is derived from an EMBL/GenBank/DDBJ whole genome shotgun (WGS) entry which is preliminary data.</text>
</comment>
<keyword evidence="3" id="KW-1185">Reference proteome</keyword>
<proteinExistence type="predicted"/>
<dbReference type="Proteomes" id="UP000278398">
    <property type="component" value="Unassembled WGS sequence"/>
</dbReference>
<dbReference type="InterPro" id="IPR045601">
    <property type="entry name" value="DUF6455"/>
</dbReference>
<dbReference type="Pfam" id="PF20056">
    <property type="entry name" value="DUF6455"/>
    <property type="match status" value="1"/>
</dbReference>
<sequence>MGYLGFLERMSSKADLMERMMRKLDVRDAITEMPAAPSVLRNAAFRCMTCGHAGECKSWLEENQAPEHAPGYCRNKDLFEFAAGN</sequence>
<evidence type="ECO:0000259" key="1">
    <source>
        <dbReference type="Pfam" id="PF20056"/>
    </source>
</evidence>